<evidence type="ECO:0000313" key="2">
    <source>
        <dbReference type="EMBL" id="KAH8985080.1"/>
    </source>
</evidence>
<protein>
    <submittedName>
        <fullName evidence="1">Uncharacterized protein</fullName>
    </submittedName>
</protein>
<keyword evidence="3" id="KW-1185">Reference proteome</keyword>
<gene>
    <name evidence="2" type="ORF">EDB92DRAFT_1387738</name>
    <name evidence="1" type="ORF">EDB92DRAFT_1952902</name>
</gene>
<dbReference type="EMBL" id="JAKELL010000068">
    <property type="protein sequence ID" value="KAH8985080.1"/>
    <property type="molecule type" value="Genomic_DNA"/>
</dbReference>
<name>A0AAD4L616_9AGAM</name>
<reference evidence="1" key="1">
    <citation type="submission" date="2022-01" db="EMBL/GenBank/DDBJ databases">
        <title>Comparative genomics reveals a dynamic genome evolution in the ectomycorrhizal milk-cap (Lactarius) mushrooms.</title>
        <authorList>
            <consortium name="DOE Joint Genome Institute"/>
            <person name="Lebreton A."/>
            <person name="Tang N."/>
            <person name="Kuo A."/>
            <person name="LaButti K."/>
            <person name="Drula E."/>
            <person name="Barry K."/>
            <person name="Clum A."/>
            <person name="Lipzen A."/>
            <person name="Mousain D."/>
            <person name="Ng V."/>
            <person name="Wang R."/>
            <person name="Wang X."/>
            <person name="Dai Y."/>
            <person name="Henrissat B."/>
            <person name="Grigoriev I.V."/>
            <person name="Guerin-Laguette A."/>
            <person name="Yu F."/>
            <person name="Martin F.M."/>
        </authorList>
    </citation>
    <scope>NUCLEOTIDE SEQUENCE</scope>
    <source>
        <strain evidence="1">QP</strain>
    </source>
</reference>
<organism evidence="1 3">
    <name type="scientific">Lactarius akahatsu</name>
    <dbReference type="NCBI Taxonomy" id="416441"/>
    <lineage>
        <taxon>Eukaryota</taxon>
        <taxon>Fungi</taxon>
        <taxon>Dikarya</taxon>
        <taxon>Basidiomycota</taxon>
        <taxon>Agaricomycotina</taxon>
        <taxon>Agaricomycetes</taxon>
        <taxon>Russulales</taxon>
        <taxon>Russulaceae</taxon>
        <taxon>Lactarius</taxon>
    </lineage>
</organism>
<dbReference type="EMBL" id="JAKELL010000111">
    <property type="protein sequence ID" value="KAH8981738.1"/>
    <property type="molecule type" value="Genomic_DNA"/>
</dbReference>
<dbReference type="Proteomes" id="UP001201163">
    <property type="component" value="Unassembled WGS sequence"/>
</dbReference>
<dbReference type="AlphaFoldDB" id="A0AAD4L616"/>
<evidence type="ECO:0000313" key="1">
    <source>
        <dbReference type="EMBL" id="KAH8981738.1"/>
    </source>
</evidence>
<proteinExistence type="predicted"/>
<evidence type="ECO:0000313" key="3">
    <source>
        <dbReference type="Proteomes" id="UP001201163"/>
    </source>
</evidence>
<comment type="caution">
    <text evidence="1">The sequence shown here is derived from an EMBL/GenBank/DDBJ whole genome shotgun (WGS) entry which is preliminary data.</text>
</comment>
<accession>A0AAD4L616</accession>
<sequence length="179" mass="19612">MSQPTCYIGVAFYNHPSFPTQWALILSENPHFEGPGWGSTAAETVNGMGTSSLSFQRSPASFNPIGLFSGIVYVAQVRMSIQNLKALISSSNRASAEDRTMVQGTDDIPWGSDKYVVLALLRLSEGRYLRLPRSERGSLAHFIGGRIRDLLRTRCTPGGDVYPIVSLDSGNVSFGHSWR</sequence>